<evidence type="ECO:0000313" key="9">
    <source>
        <dbReference type="Proteomes" id="UP000185478"/>
    </source>
</evidence>
<evidence type="ECO:0000256" key="2">
    <source>
        <dbReference type="ARBA" id="ARBA00007165"/>
    </source>
</evidence>
<proteinExistence type="inferred from homology"/>
<dbReference type="EMBL" id="CP009245">
    <property type="protein sequence ID" value="APT85158.1"/>
    <property type="molecule type" value="Genomic_DNA"/>
</dbReference>
<dbReference type="CDD" id="cd06662">
    <property type="entry name" value="SURF1"/>
    <property type="match status" value="1"/>
</dbReference>
<feature type="transmembrane region" description="Helical" evidence="6">
    <location>
        <begin position="12"/>
        <end position="33"/>
    </location>
</feature>
<protein>
    <recommendedName>
        <fullName evidence="6">SURF1-like protein</fullName>
    </recommendedName>
</protein>
<dbReference type="InterPro" id="IPR045214">
    <property type="entry name" value="Surf1/Surf4"/>
</dbReference>
<evidence type="ECO:0000256" key="6">
    <source>
        <dbReference type="RuleBase" id="RU363076"/>
    </source>
</evidence>
<dbReference type="PANTHER" id="PTHR23427:SF2">
    <property type="entry name" value="SURFEIT LOCUS PROTEIN 1"/>
    <property type="match status" value="1"/>
</dbReference>
<keyword evidence="9" id="KW-1185">Reference proteome</keyword>
<keyword evidence="3 6" id="KW-0812">Transmembrane</keyword>
<dbReference type="PROSITE" id="PS50895">
    <property type="entry name" value="SURF1"/>
    <property type="match status" value="1"/>
</dbReference>
<sequence>MLKVFAKPGWVITAVAVIAFAYLAFTVLAPWQLGKNARTSERNHNIEMAFEKAPQPVGDVFAADGSLKVNEWTRVELRGHYVPDAQVLVRMRPIDGQQAYQSLLPFRSDSGQVLMVNRGFVPATPNVAPVVPQPPSGEVSVVGFARASEQVPSNPPVQRDGFTQVSGISTEEVSGLTGMDLGRDYVQLAQDQPGGLTAIPLPQLEPGPYLSYGIQWIAFGIMAPLGLLYFIRAELKERREDELLAQQASTAADAAPAAEGAVPTQESAAQASEASDGAADESAAVSKAQAPSEDSRQAPPRRRARYGGRQDHFRHISDDQQRF</sequence>
<keyword evidence="4 6" id="KW-1133">Transmembrane helix</keyword>
<organism evidence="8 9">
    <name type="scientific">Corynebacterium aquilae DSM 44791</name>
    <dbReference type="NCBI Taxonomy" id="1431546"/>
    <lineage>
        <taxon>Bacteria</taxon>
        <taxon>Bacillati</taxon>
        <taxon>Actinomycetota</taxon>
        <taxon>Actinomycetes</taxon>
        <taxon>Mycobacteriales</taxon>
        <taxon>Corynebacteriaceae</taxon>
        <taxon>Corynebacterium</taxon>
    </lineage>
</organism>
<keyword evidence="5 6" id="KW-0472">Membrane</keyword>
<feature type="region of interest" description="Disordered" evidence="7">
    <location>
        <begin position="246"/>
        <end position="323"/>
    </location>
</feature>
<dbReference type="AlphaFoldDB" id="A0A1L7CH26"/>
<reference evidence="8 9" key="1">
    <citation type="submission" date="2014-08" db="EMBL/GenBank/DDBJ databases">
        <title>Complete genome sequence of Corynebacterium aquilae S-613T(T) (=DSM 44791(T)), isolated from the choana of a healthy golden eagle.</title>
        <authorList>
            <person name="Ruckert C."/>
            <person name="Albersmeier A."/>
            <person name="Winkler A."/>
            <person name="Kalinowski J."/>
        </authorList>
    </citation>
    <scope>NUCLEOTIDE SEQUENCE [LARGE SCALE GENOMIC DNA]</scope>
    <source>
        <strain evidence="8 9">S-613</strain>
    </source>
</reference>
<dbReference type="GO" id="GO:0005886">
    <property type="term" value="C:plasma membrane"/>
    <property type="evidence" value="ECO:0007669"/>
    <property type="project" value="UniProtKB-SubCell"/>
</dbReference>
<keyword evidence="6" id="KW-1003">Cell membrane</keyword>
<gene>
    <name evidence="8" type="ORF">CAQU_08820</name>
</gene>
<evidence type="ECO:0000256" key="1">
    <source>
        <dbReference type="ARBA" id="ARBA00004370"/>
    </source>
</evidence>
<evidence type="ECO:0000256" key="7">
    <source>
        <dbReference type="SAM" id="MobiDB-lite"/>
    </source>
</evidence>
<feature type="compositionally biased region" description="Low complexity" evidence="7">
    <location>
        <begin position="246"/>
        <end position="284"/>
    </location>
</feature>
<evidence type="ECO:0000313" key="8">
    <source>
        <dbReference type="EMBL" id="APT85158.1"/>
    </source>
</evidence>
<evidence type="ECO:0000256" key="4">
    <source>
        <dbReference type="ARBA" id="ARBA00022989"/>
    </source>
</evidence>
<dbReference type="InterPro" id="IPR002994">
    <property type="entry name" value="Surf1/Shy1"/>
</dbReference>
<feature type="transmembrane region" description="Helical" evidence="6">
    <location>
        <begin position="209"/>
        <end position="231"/>
    </location>
</feature>
<feature type="compositionally biased region" description="Basic and acidic residues" evidence="7">
    <location>
        <begin position="308"/>
        <end position="323"/>
    </location>
</feature>
<dbReference type="Pfam" id="PF02104">
    <property type="entry name" value="SURF1"/>
    <property type="match status" value="1"/>
</dbReference>
<evidence type="ECO:0000256" key="5">
    <source>
        <dbReference type="ARBA" id="ARBA00023136"/>
    </source>
</evidence>
<dbReference type="PANTHER" id="PTHR23427">
    <property type="entry name" value="SURFEIT LOCUS PROTEIN"/>
    <property type="match status" value="1"/>
</dbReference>
<accession>A0A1L7CH26</accession>
<evidence type="ECO:0000256" key="3">
    <source>
        <dbReference type="ARBA" id="ARBA00022692"/>
    </source>
</evidence>
<comment type="subcellular location">
    <subcellularLocation>
        <location evidence="6">Cell membrane</location>
        <topology evidence="6">Multi-pass membrane protein</topology>
    </subcellularLocation>
    <subcellularLocation>
        <location evidence="1">Membrane</location>
    </subcellularLocation>
</comment>
<dbReference type="STRING" id="1431546.CAQU_08820"/>
<comment type="similarity">
    <text evidence="2 6">Belongs to the SURF1 family.</text>
</comment>
<dbReference type="Proteomes" id="UP000185478">
    <property type="component" value="Chromosome"/>
</dbReference>
<dbReference type="KEGG" id="caqu:CAQU_08820"/>
<name>A0A1L7CH26_9CORY</name>